<feature type="transmembrane region" description="Helical" evidence="1">
    <location>
        <begin position="23"/>
        <end position="47"/>
    </location>
</feature>
<dbReference type="RefSeq" id="WP_209905525.1">
    <property type="nucleotide sequence ID" value="NZ_BAAAMI010000009.1"/>
</dbReference>
<gene>
    <name evidence="2" type="ORF">JOF46_000088</name>
</gene>
<dbReference type="Proteomes" id="UP000766570">
    <property type="component" value="Unassembled WGS sequence"/>
</dbReference>
<name>A0ABS4W839_9MICC</name>
<keyword evidence="1" id="KW-0472">Membrane</keyword>
<keyword evidence="3" id="KW-1185">Reference proteome</keyword>
<feature type="transmembrane region" description="Helical" evidence="1">
    <location>
        <begin position="124"/>
        <end position="145"/>
    </location>
</feature>
<feature type="transmembrane region" description="Helical" evidence="1">
    <location>
        <begin position="59"/>
        <end position="82"/>
    </location>
</feature>
<evidence type="ECO:0000256" key="1">
    <source>
        <dbReference type="SAM" id="Phobius"/>
    </source>
</evidence>
<accession>A0ABS4W839</accession>
<feature type="transmembrane region" description="Helical" evidence="1">
    <location>
        <begin position="89"/>
        <end position="112"/>
    </location>
</feature>
<protein>
    <submittedName>
        <fullName evidence="2">Uncharacterized protein</fullName>
    </submittedName>
</protein>
<keyword evidence="1" id="KW-1133">Transmembrane helix</keyword>
<organism evidence="2 3">
    <name type="scientific">Paeniglutamicibacter psychrophenolicus</name>
    <dbReference type="NCBI Taxonomy" id="257454"/>
    <lineage>
        <taxon>Bacteria</taxon>
        <taxon>Bacillati</taxon>
        <taxon>Actinomycetota</taxon>
        <taxon>Actinomycetes</taxon>
        <taxon>Micrococcales</taxon>
        <taxon>Micrococcaceae</taxon>
        <taxon>Paeniglutamicibacter</taxon>
    </lineage>
</organism>
<comment type="caution">
    <text evidence="2">The sequence shown here is derived from an EMBL/GenBank/DDBJ whole genome shotgun (WGS) entry which is preliminary data.</text>
</comment>
<keyword evidence="1" id="KW-0812">Transmembrane</keyword>
<sequence length="158" mass="16656">MSDAPYGTTRPARENLQPVVNRLWWYVPVACAASMLLLICVVDPSMAGAPWWELDEEGLWVALAFPLAPWFICAALAVLVGFTTGSRTAIALMSLLSLASGIIPALIWTLLLHDVFPDSGPLRLSMAVPALAGAALLALLAGLGLGHTVRAARRIGAA</sequence>
<evidence type="ECO:0000313" key="3">
    <source>
        <dbReference type="Proteomes" id="UP000766570"/>
    </source>
</evidence>
<reference evidence="2 3" key="1">
    <citation type="submission" date="2021-03" db="EMBL/GenBank/DDBJ databases">
        <title>Sequencing the genomes of 1000 actinobacteria strains.</title>
        <authorList>
            <person name="Klenk H.-P."/>
        </authorList>
    </citation>
    <scope>NUCLEOTIDE SEQUENCE [LARGE SCALE GENOMIC DNA]</scope>
    <source>
        <strain evidence="2 3">DSM 15454</strain>
    </source>
</reference>
<dbReference type="EMBL" id="JAGIOE010000001">
    <property type="protein sequence ID" value="MBP2372176.1"/>
    <property type="molecule type" value="Genomic_DNA"/>
</dbReference>
<evidence type="ECO:0000313" key="2">
    <source>
        <dbReference type="EMBL" id="MBP2372176.1"/>
    </source>
</evidence>
<proteinExistence type="predicted"/>